<dbReference type="EMBL" id="JBHSJD010000013">
    <property type="protein sequence ID" value="MFC5023815.1"/>
    <property type="molecule type" value="Genomic_DNA"/>
</dbReference>
<sequence length="142" mass="14682">MRTRAAAVTLLLGVAAATACTPAPEPAPSPTGATAAPAPTPPPRSTETPGEPAPRVLTEADTGSTVTLAPGDRTQLRLTARHRWEGPAVTGDAVELVPVLFETDPGYAAWDLHAVRTGRAVVTATARPEGHRVTLTVVVRVR</sequence>
<feature type="region of interest" description="Disordered" evidence="1">
    <location>
        <begin position="20"/>
        <end position="74"/>
    </location>
</feature>
<proteinExistence type="predicted"/>
<feature type="chain" id="PRO_5046517411" evidence="2">
    <location>
        <begin position="20"/>
        <end position="142"/>
    </location>
</feature>
<feature type="signal peptide" evidence="2">
    <location>
        <begin position="1"/>
        <end position="19"/>
    </location>
</feature>
<evidence type="ECO:0000313" key="3">
    <source>
        <dbReference type="EMBL" id="MFC5023815.1"/>
    </source>
</evidence>
<evidence type="ECO:0000256" key="2">
    <source>
        <dbReference type="SAM" id="SignalP"/>
    </source>
</evidence>
<accession>A0ABV9XI23</accession>
<name>A0ABV9XI23_9ACTN</name>
<evidence type="ECO:0000256" key="1">
    <source>
        <dbReference type="SAM" id="MobiDB-lite"/>
    </source>
</evidence>
<dbReference type="PROSITE" id="PS51257">
    <property type="entry name" value="PROKAR_LIPOPROTEIN"/>
    <property type="match status" value="1"/>
</dbReference>
<protein>
    <submittedName>
        <fullName evidence="3">Uncharacterized protein</fullName>
    </submittedName>
</protein>
<comment type="caution">
    <text evidence="3">The sequence shown here is derived from an EMBL/GenBank/DDBJ whole genome shotgun (WGS) entry which is preliminary data.</text>
</comment>
<keyword evidence="2" id="KW-0732">Signal</keyword>
<reference evidence="4" key="1">
    <citation type="journal article" date="2019" name="Int. J. Syst. Evol. Microbiol.">
        <title>The Global Catalogue of Microorganisms (GCM) 10K type strain sequencing project: providing services to taxonomists for standard genome sequencing and annotation.</title>
        <authorList>
            <consortium name="The Broad Institute Genomics Platform"/>
            <consortium name="The Broad Institute Genome Sequencing Center for Infectious Disease"/>
            <person name="Wu L."/>
            <person name="Ma J."/>
        </authorList>
    </citation>
    <scope>NUCLEOTIDE SEQUENCE [LARGE SCALE GENOMIC DNA]</scope>
    <source>
        <strain evidence="4">CGMCC 4.1648</strain>
    </source>
</reference>
<dbReference type="RefSeq" id="WP_345687232.1">
    <property type="nucleotide sequence ID" value="NZ_BAABIT010000001.1"/>
</dbReference>
<organism evidence="3 4">
    <name type="scientific">Streptomyces coeruleoprunus</name>
    <dbReference type="NCBI Taxonomy" id="285563"/>
    <lineage>
        <taxon>Bacteria</taxon>
        <taxon>Bacillati</taxon>
        <taxon>Actinomycetota</taxon>
        <taxon>Actinomycetes</taxon>
        <taxon>Kitasatosporales</taxon>
        <taxon>Streptomycetaceae</taxon>
        <taxon>Streptomyces</taxon>
    </lineage>
</organism>
<dbReference type="Proteomes" id="UP001595829">
    <property type="component" value="Unassembled WGS sequence"/>
</dbReference>
<evidence type="ECO:0000313" key="4">
    <source>
        <dbReference type="Proteomes" id="UP001595829"/>
    </source>
</evidence>
<gene>
    <name evidence="3" type="ORF">ACFPM3_16875</name>
</gene>
<keyword evidence="4" id="KW-1185">Reference proteome</keyword>